<dbReference type="InterPro" id="IPR036663">
    <property type="entry name" value="Fumarylacetoacetase_C_sf"/>
</dbReference>
<dbReference type="GO" id="GO:0044281">
    <property type="term" value="P:small molecule metabolic process"/>
    <property type="evidence" value="ECO:0007669"/>
    <property type="project" value="UniProtKB-ARBA"/>
</dbReference>
<evidence type="ECO:0000256" key="1">
    <source>
        <dbReference type="ARBA" id="ARBA00001946"/>
    </source>
</evidence>
<dbReference type="GO" id="GO:0046872">
    <property type="term" value="F:metal ion binding"/>
    <property type="evidence" value="ECO:0007669"/>
    <property type="project" value="UniProtKB-KW"/>
</dbReference>
<dbReference type="InterPro" id="IPR051121">
    <property type="entry name" value="FAH"/>
</dbReference>
<proteinExistence type="inferred from homology"/>
<dbReference type="Gene3D" id="3.90.850.10">
    <property type="entry name" value="Fumarylacetoacetase-like, C-terminal domain"/>
    <property type="match status" value="1"/>
</dbReference>
<protein>
    <submittedName>
        <fullName evidence="5">Fumarylacetoacetate hydrolase family protein</fullName>
    </submittedName>
</protein>
<dbReference type="AlphaFoldDB" id="A0A7W2EJ68"/>
<evidence type="ECO:0000313" key="5">
    <source>
        <dbReference type="EMBL" id="MBA5606762.1"/>
    </source>
</evidence>
<dbReference type="GO" id="GO:0016787">
    <property type="term" value="F:hydrolase activity"/>
    <property type="evidence" value="ECO:0007669"/>
    <property type="project" value="UniProtKB-KW"/>
</dbReference>
<dbReference type="Pfam" id="PF01557">
    <property type="entry name" value="FAA_hydrolase"/>
    <property type="match status" value="1"/>
</dbReference>
<dbReference type="InterPro" id="IPR011234">
    <property type="entry name" value="Fumarylacetoacetase-like_C"/>
</dbReference>
<dbReference type="Proteomes" id="UP000566711">
    <property type="component" value="Unassembled WGS sequence"/>
</dbReference>
<sequence>MAIQVIHFEYQGQRRWGVAHGRMVDPLPGSFASTADFVRDGIELAQRSARAQAVLPLDAVTLLSPITTDRQFVCQGINYASHVRESGMDPDRIGFNTLFTKASSCLAAADADVLRPAHVRLLDYEIELGLVLRRPLTAACEIGPDSLHEWLAGVTIVNDVSARDVQLPQAQFYKGKSYRTFGPAGPFLVLLSADEWRRWPELHMRLCVNGQPRQDAYCGDMLFQPHQTLTELSALQDLRPGDLIATGTPAGCAARAPGKLPMWVARHLLSEQGKWRMFIDKGLSNRAYLQPEDVMTATIRTDDGAIDLGQQRNRIVAA</sequence>
<reference evidence="5 6" key="1">
    <citation type="submission" date="2020-07" db="EMBL/GenBank/DDBJ databases">
        <title>Novel species isolated from subtropical streams in China.</title>
        <authorList>
            <person name="Lu H."/>
        </authorList>
    </citation>
    <scope>NUCLEOTIDE SEQUENCE [LARGE SCALE GENOMIC DNA]</scope>
    <source>
        <strain evidence="5 6">FT3S</strain>
    </source>
</reference>
<comment type="caution">
    <text evidence="5">The sequence shown here is derived from an EMBL/GenBank/DDBJ whole genome shotgun (WGS) entry which is preliminary data.</text>
</comment>
<keyword evidence="3" id="KW-0479">Metal-binding</keyword>
<keyword evidence="6" id="KW-1185">Reference proteome</keyword>
<evidence type="ECO:0000313" key="6">
    <source>
        <dbReference type="Proteomes" id="UP000566711"/>
    </source>
</evidence>
<gene>
    <name evidence="5" type="ORF">H3H36_15500</name>
</gene>
<dbReference type="EMBL" id="JACEZS010000012">
    <property type="protein sequence ID" value="MBA5606762.1"/>
    <property type="molecule type" value="Genomic_DNA"/>
</dbReference>
<dbReference type="RefSeq" id="WP_182218986.1">
    <property type="nucleotide sequence ID" value="NZ_JACEZS010000012.1"/>
</dbReference>
<dbReference type="PANTHER" id="PTHR42796">
    <property type="entry name" value="FUMARYLACETOACETATE HYDROLASE DOMAIN-CONTAINING PROTEIN 2A-RELATED"/>
    <property type="match status" value="1"/>
</dbReference>
<name>A0A7W2EJ68_9BURK</name>
<organism evidence="5 6">
    <name type="scientific">Rugamonas fusca</name>
    <dbReference type="NCBI Taxonomy" id="2758568"/>
    <lineage>
        <taxon>Bacteria</taxon>
        <taxon>Pseudomonadati</taxon>
        <taxon>Pseudomonadota</taxon>
        <taxon>Betaproteobacteria</taxon>
        <taxon>Burkholderiales</taxon>
        <taxon>Oxalobacteraceae</taxon>
        <taxon>Telluria group</taxon>
        <taxon>Rugamonas</taxon>
    </lineage>
</organism>
<feature type="domain" description="Fumarylacetoacetase-like C-terminal" evidence="4">
    <location>
        <begin position="72"/>
        <end position="316"/>
    </location>
</feature>
<comment type="similarity">
    <text evidence="2">Belongs to the FAH family.</text>
</comment>
<dbReference type="SUPFAM" id="SSF56529">
    <property type="entry name" value="FAH"/>
    <property type="match status" value="1"/>
</dbReference>
<evidence type="ECO:0000259" key="4">
    <source>
        <dbReference type="Pfam" id="PF01557"/>
    </source>
</evidence>
<evidence type="ECO:0000256" key="2">
    <source>
        <dbReference type="ARBA" id="ARBA00010211"/>
    </source>
</evidence>
<evidence type="ECO:0000256" key="3">
    <source>
        <dbReference type="ARBA" id="ARBA00022723"/>
    </source>
</evidence>
<dbReference type="PANTHER" id="PTHR42796:SF4">
    <property type="entry name" value="FUMARYLACETOACETATE HYDROLASE DOMAIN-CONTAINING PROTEIN 2A"/>
    <property type="match status" value="1"/>
</dbReference>
<comment type="cofactor">
    <cofactor evidence="1">
        <name>Mg(2+)</name>
        <dbReference type="ChEBI" id="CHEBI:18420"/>
    </cofactor>
</comment>
<accession>A0A7W2EJ68</accession>
<keyword evidence="5" id="KW-0378">Hydrolase</keyword>